<gene>
    <name evidence="1" type="ORF">G7B40_007775</name>
</gene>
<comment type="caution">
    <text evidence="1">The sequence shown here is derived from an EMBL/GenBank/DDBJ whole genome shotgun (WGS) entry which is preliminary data.</text>
</comment>
<sequence>MKLPHNAAPAVVAKNPPDSATKSAYYTICPFDNSYGFSGSIGRYWMLQECKST</sequence>
<protein>
    <submittedName>
        <fullName evidence="1">Uncharacterized protein</fullName>
    </submittedName>
</protein>
<reference evidence="2" key="1">
    <citation type="journal article" date="2021" name="Science">
        <title>Hunting the eagle killer: A cyanobacterial neurotoxin causes vacuolar myelinopathy.</title>
        <authorList>
            <person name="Breinlinger S."/>
            <person name="Phillips T.J."/>
            <person name="Haram B.N."/>
            <person name="Mares J."/>
            <person name="Martinez Yerena J.A."/>
            <person name="Hrouzek P."/>
            <person name="Sobotka R."/>
            <person name="Henderson W.M."/>
            <person name="Schmieder P."/>
            <person name="Williams S.M."/>
            <person name="Lauderdale J.D."/>
            <person name="Wilde H.D."/>
            <person name="Gerrin W."/>
            <person name="Kust A."/>
            <person name="Washington J.W."/>
            <person name="Wagner C."/>
            <person name="Geier B."/>
            <person name="Liebeke M."/>
            <person name="Enke H."/>
            <person name="Niedermeyer T.H.J."/>
            <person name="Wilde S.B."/>
        </authorList>
    </citation>
    <scope>NUCLEOTIDE SEQUENCE [LARGE SCALE GENOMIC DNA]</scope>
    <source>
        <strain evidence="2">Thurmond2011</strain>
    </source>
</reference>
<dbReference type="Proteomes" id="UP000667802">
    <property type="component" value="Unassembled WGS sequence"/>
</dbReference>
<evidence type="ECO:0000313" key="2">
    <source>
        <dbReference type="Proteomes" id="UP000667802"/>
    </source>
</evidence>
<dbReference type="AlphaFoldDB" id="A0AAP5M434"/>
<dbReference type="RefSeq" id="WP_208340328.1">
    <property type="nucleotide sequence ID" value="NZ_CAWQFN010000643.1"/>
</dbReference>
<accession>A0AAP5M434</accession>
<dbReference type="EMBL" id="JAALHA020000002">
    <property type="protein sequence ID" value="MDR9894471.1"/>
    <property type="molecule type" value="Genomic_DNA"/>
</dbReference>
<name>A0AAP5M434_9CYAN</name>
<organism evidence="1 2">
    <name type="scientific">Aetokthonos hydrillicola Thurmond2011</name>
    <dbReference type="NCBI Taxonomy" id="2712845"/>
    <lineage>
        <taxon>Bacteria</taxon>
        <taxon>Bacillati</taxon>
        <taxon>Cyanobacteriota</taxon>
        <taxon>Cyanophyceae</taxon>
        <taxon>Nostocales</taxon>
        <taxon>Hapalosiphonaceae</taxon>
        <taxon>Aetokthonos</taxon>
    </lineage>
</organism>
<keyword evidence="2" id="KW-1185">Reference proteome</keyword>
<proteinExistence type="predicted"/>
<evidence type="ECO:0000313" key="1">
    <source>
        <dbReference type="EMBL" id="MDR9894471.1"/>
    </source>
</evidence>